<gene>
    <name evidence="1" type="ORF">8014-B1_0029</name>
</gene>
<dbReference type="EMBL" id="JX486087">
    <property type="protein sequence ID" value="AFU63036.1"/>
    <property type="molecule type" value="Genomic_DNA"/>
</dbReference>
<dbReference type="RefSeq" id="YP_007236715.1">
    <property type="nucleotide sequence ID" value="NC_019916.1"/>
</dbReference>
<accession>K4HZK0</accession>
<dbReference type="KEGG" id="vg:14296394"/>
<dbReference type="GeneID" id="14296394"/>
<organism evidence="1 2">
    <name type="scientific">Lactobacillus phage ATCC8014</name>
    <dbReference type="NCBI Taxonomy" id="2892340"/>
    <lineage>
        <taxon>Viruses</taxon>
        <taxon>Duplodnaviria</taxon>
        <taxon>Heunggongvirae</taxon>
        <taxon>Uroviricota</taxon>
        <taxon>Caudoviricetes</taxon>
        <taxon>Coetzeevirus</taxon>
        <taxon>Coetzeevirus ATCC8014</taxon>
    </lineage>
</organism>
<reference evidence="1 2" key="1">
    <citation type="journal article" date="2012" name="Appl. Environ. Microbiol.">
        <title>Characterization of Two Virulent Phages of Lactobacillus plantarum.</title>
        <authorList>
            <person name="Briggiler Marco M."/>
            <person name="Garneau J.E."/>
            <person name="Tremblay D."/>
            <person name="Quiberoni A."/>
            <person name="Moineau S."/>
        </authorList>
    </citation>
    <scope>NUCLEOTIDE SEQUENCE [LARGE SCALE GENOMIC DNA]</scope>
</reference>
<evidence type="ECO:0000313" key="2">
    <source>
        <dbReference type="Proteomes" id="UP000008671"/>
    </source>
</evidence>
<protein>
    <submittedName>
        <fullName evidence="1">Uncharacterized protein</fullName>
    </submittedName>
</protein>
<name>K4HZK0_9CAUD</name>
<evidence type="ECO:0000313" key="1">
    <source>
        <dbReference type="EMBL" id="AFU63036.1"/>
    </source>
</evidence>
<sequence length="138" mass="15687">MNETARTIRKEMLAREIDSGLSLDRFDLNRPNVNTYIIHNQDRGDYVLTVELFTKDNEMVAHKRYRYDTEADAADVESELYRAVTHEDGGKKSVEQYKANLLSTLADKATAVAKLGPVGEHIAEVYVAAADYVKREDY</sequence>
<dbReference type="Proteomes" id="UP000008671">
    <property type="component" value="Segment"/>
</dbReference>
<keyword evidence="2" id="KW-1185">Reference proteome</keyword>
<proteinExistence type="predicted"/>